<reference evidence="4 5" key="1">
    <citation type="submission" date="2018-11" db="EMBL/GenBank/DDBJ databases">
        <authorList>
            <person name="Da X."/>
        </authorList>
    </citation>
    <scope>NUCLEOTIDE SEQUENCE [LARGE SCALE GENOMIC DNA]</scope>
    <source>
        <strain evidence="4 5">S14-144</strain>
    </source>
</reference>
<dbReference type="Gene3D" id="3.40.250.10">
    <property type="entry name" value="Rhodanese-like domain"/>
    <property type="match status" value="2"/>
</dbReference>
<keyword evidence="1 4" id="KW-0808">Transferase</keyword>
<protein>
    <submittedName>
        <fullName evidence="4">Sulfurtransferase</fullName>
    </submittedName>
</protein>
<dbReference type="InterPro" id="IPR036873">
    <property type="entry name" value="Rhodanese-like_dom_sf"/>
</dbReference>
<evidence type="ECO:0000256" key="2">
    <source>
        <dbReference type="ARBA" id="ARBA00022737"/>
    </source>
</evidence>
<dbReference type="SMART" id="SM00450">
    <property type="entry name" value="RHOD"/>
    <property type="match status" value="2"/>
</dbReference>
<name>A0A3G8ZKG3_9ACTN</name>
<dbReference type="GO" id="GO:0004792">
    <property type="term" value="F:thiosulfate-cyanide sulfurtransferase activity"/>
    <property type="evidence" value="ECO:0007669"/>
    <property type="project" value="InterPro"/>
</dbReference>
<dbReference type="CDD" id="cd01449">
    <property type="entry name" value="TST_Repeat_2"/>
    <property type="match status" value="1"/>
</dbReference>
<dbReference type="AlphaFoldDB" id="A0A3G8ZKG3"/>
<gene>
    <name evidence="4" type="ORF">EH165_05435</name>
</gene>
<feature type="domain" description="Rhodanese" evidence="3">
    <location>
        <begin position="17"/>
        <end position="135"/>
    </location>
</feature>
<evidence type="ECO:0000313" key="4">
    <source>
        <dbReference type="EMBL" id="AZI57678.1"/>
    </source>
</evidence>
<dbReference type="EMBL" id="CP034170">
    <property type="protein sequence ID" value="AZI57678.1"/>
    <property type="molecule type" value="Genomic_DNA"/>
</dbReference>
<dbReference type="Proteomes" id="UP000268084">
    <property type="component" value="Chromosome"/>
</dbReference>
<dbReference type="Pfam" id="PF00581">
    <property type="entry name" value="Rhodanese"/>
    <property type="match status" value="2"/>
</dbReference>
<reference evidence="4 5" key="2">
    <citation type="submission" date="2018-12" db="EMBL/GenBank/DDBJ databases">
        <title>Nakamurella antarcticus sp. nov., isolated from Antarctica South Shetland Islands soil.</title>
        <authorList>
            <person name="Peng F."/>
        </authorList>
    </citation>
    <scope>NUCLEOTIDE SEQUENCE [LARGE SCALE GENOMIC DNA]</scope>
    <source>
        <strain evidence="4 5">S14-144</strain>
    </source>
</reference>
<keyword evidence="2" id="KW-0677">Repeat</keyword>
<dbReference type="OrthoDB" id="9770030at2"/>
<keyword evidence="5" id="KW-1185">Reference proteome</keyword>
<organism evidence="4 5">
    <name type="scientific">Nakamurella antarctica</name>
    <dbReference type="NCBI Taxonomy" id="1902245"/>
    <lineage>
        <taxon>Bacteria</taxon>
        <taxon>Bacillati</taxon>
        <taxon>Actinomycetota</taxon>
        <taxon>Actinomycetes</taxon>
        <taxon>Nakamurellales</taxon>
        <taxon>Nakamurellaceae</taxon>
        <taxon>Nakamurella</taxon>
    </lineage>
</organism>
<dbReference type="RefSeq" id="WP_124798363.1">
    <property type="nucleotide sequence ID" value="NZ_CP034170.1"/>
</dbReference>
<dbReference type="InterPro" id="IPR001763">
    <property type="entry name" value="Rhodanese-like_dom"/>
</dbReference>
<sequence length="283" mass="28925">MDNVLVAAADLVEEMLGERPPVVLDIRWSLAGSDFEGFAAGHIPGALFVDLDTDLAGEVGDGVQGRHPLPKPEALQATWRKVGIKLGDSVVVYDARDSSAAARAWWLLRWCGIKNVRVLDGGLAAWEAAGLRVKASAGTPNVPGGVRVTAPAMPTVDASQAGALAAGAETALVDARGAARFRGEAEPVDAVAGHIPGAVNLPFTELLHSDGTFKPAGEIAALFRAVGITPGTEAAASCGSGITACHLILGAAVAGIDMALYPGSWSSWVAQELPVETGPARAS</sequence>
<dbReference type="PROSITE" id="PS50206">
    <property type="entry name" value="RHODANESE_3"/>
    <property type="match status" value="2"/>
</dbReference>
<evidence type="ECO:0000313" key="5">
    <source>
        <dbReference type="Proteomes" id="UP000268084"/>
    </source>
</evidence>
<evidence type="ECO:0000259" key="3">
    <source>
        <dbReference type="PROSITE" id="PS50206"/>
    </source>
</evidence>
<dbReference type="PROSITE" id="PS00380">
    <property type="entry name" value="RHODANESE_1"/>
    <property type="match status" value="1"/>
</dbReference>
<evidence type="ECO:0000256" key="1">
    <source>
        <dbReference type="ARBA" id="ARBA00022679"/>
    </source>
</evidence>
<feature type="domain" description="Rhodanese" evidence="3">
    <location>
        <begin position="166"/>
        <end position="277"/>
    </location>
</feature>
<dbReference type="PANTHER" id="PTHR11364:SF27">
    <property type="entry name" value="SULFURTRANSFERASE"/>
    <property type="match status" value="1"/>
</dbReference>
<dbReference type="InterPro" id="IPR045078">
    <property type="entry name" value="TST/MPST-like"/>
</dbReference>
<dbReference type="KEGG" id="nak:EH165_05435"/>
<accession>A0A3G8ZKG3</accession>
<dbReference type="PANTHER" id="PTHR11364">
    <property type="entry name" value="THIOSULFATE SULFERTANSFERASE"/>
    <property type="match status" value="1"/>
</dbReference>
<dbReference type="InterPro" id="IPR001307">
    <property type="entry name" value="Thiosulphate_STrfase_CS"/>
</dbReference>
<dbReference type="CDD" id="cd01448">
    <property type="entry name" value="TST_Repeat_1"/>
    <property type="match status" value="1"/>
</dbReference>
<proteinExistence type="predicted"/>
<dbReference type="SUPFAM" id="SSF52821">
    <property type="entry name" value="Rhodanese/Cell cycle control phosphatase"/>
    <property type="match status" value="2"/>
</dbReference>